<evidence type="ECO:0000313" key="2">
    <source>
        <dbReference type="EMBL" id="VAW31299.1"/>
    </source>
</evidence>
<evidence type="ECO:0000256" key="1">
    <source>
        <dbReference type="SAM" id="Phobius"/>
    </source>
</evidence>
<protein>
    <submittedName>
        <fullName evidence="2">Uncharacterized protein</fullName>
    </submittedName>
</protein>
<proteinExistence type="predicted"/>
<keyword evidence="1" id="KW-0472">Membrane</keyword>
<keyword evidence="1" id="KW-0812">Transmembrane</keyword>
<accession>A0A3B0V348</accession>
<dbReference type="AlphaFoldDB" id="A0A3B0V348"/>
<feature type="non-terminal residue" evidence="2">
    <location>
        <position position="182"/>
    </location>
</feature>
<keyword evidence="1" id="KW-1133">Transmembrane helix</keyword>
<organism evidence="2">
    <name type="scientific">hydrothermal vent metagenome</name>
    <dbReference type="NCBI Taxonomy" id="652676"/>
    <lineage>
        <taxon>unclassified sequences</taxon>
        <taxon>metagenomes</taxon>
        <taxon>ecological metagenomes</taxon>
    </lineage>
</organism>
<name>A0A3B0V348_9ZZZZ</name>
<dbReference type="EMBL" id="UOEU01000192">
    <property type="protein sequence ID" value="VAW31299.1"/>
    <property type="molecule type" value="Genomic_DNA"/>
</dbReference>
<feature type="transmembrane region" description="Helical" evidence="1">
    <location>
        <begin position="12"/>
        <end position="30"/>
    </location>
</feature>
<gene>
    <name evidence="2" type="ORF">MNBD_CHLOROFLEXI01-3725</name>
</gene>
<sequence>MNPNRRHRYSAMLRLCVLFIIYLLATLIWFERQQQTSVALAIAKGQQLYLPADGQPVGLSPALLSNLATADSSLIFVNAVPLSVGEARPWVDLGCTANNCAHATYFDQENGGTVNNIISLPDNTVLASWTDGLARPAGSQFVAEAAIAIAANDPAVTAVLGDIGAGNPAMIPISAWLADGSC</sequence>
<reference evidence="2" key="1">
    <citation type="submission" date="2018-06" db="EMBL/GenBank/DDBJ databases">
        <authorList>
            <person name="Zhirakovskaya E."/>
        </authorList>
    </citation>
    <scope>NUCLEOTIDE SEQUENCE</scope>
</reference>